<keyword evidence="2" id="KW-1185">Reference proteome</keyword>
<gene>
    <name evidence="1" type="ORF">GCM10011613_33160</name>
</gene>
<proteinExistence type="predicted"/>
<dbReference type="Proteomes" id="UP000619761">
    <property type="component" value="Unassembled WGS sequence"/>
</dbReference>
<comment type="caution">
    <text evidence="1">The sequence shown here is derived from an EMBL/GenBank/DDBJ whole genome shotgun (WGS) entry which is preliminary data.</text>
</comment>
<evidence type="ECO:0000313" key="2">
    <source>
        <dbReference type="Proteomes" id="UP000619761"/>
    </source>
</evidence>
<protein>
    <submittedName>
        <fullName evidence="1">Uncharacterized protein</fullName>
    </submittedName>
</protein>
<accession>A0ABQ3B990</accession>
<dbReference type="EMBL" id="BMYZ01000004">
    <property type="protein sequence ID" value="GGY85655.1"/>
    <property type="molecule type" value="Genomic_DNA"/>
</dbReference>
<reference evidence="2" key="1">
    <citation type="journal article" date="2019" name="Int. J. Syst. Evol. Microbiol.">
        <title>The Global Catalogue of Microorganisms (GCM) 10K type strain sequencing project: providing services to taxonomists for standard genome sequencing and annotation.</title>
        <authorList>
            <consortium name="The Broad Institute Genomics Platform"/>
            <consortium name="The Broad Institute Genome Sequencing Center for Infectious Disease"/>
            <person name="Wu L."/>
            <person name="Ma J."/>
        </authorList>
    </citation>
    <scope>NUCLEOTIDE SEQUENCE [LARGE SCALE GENOMIC DNA]</scope>
    <source>
        <strain evidence="2">KCTC 32239</strain>
    </source>
</reference>
<name>A0ABQ3B990_9GAMM</name>
<evidence type="ECO:0000313" key="1">
    <source>
        <dbReference type="EMBL" id="GGY85655.1"/>
    </source>
</evidence>
<organism evidence="1 2">
    <name type="scientific">Cellvibrio zantedeschiae</name>
    <dbReference type="NCBI Taxonomy" id="1237077"/>
    <lineage>
        <taxon>Bacteria</taxon>
        <taxon>Pseudomonadati</taxon>
        <taxon>Pseudomonadota</taxon>
        <taxon>Gammaproteobacteria</taxon>
        <taxon>Cellvibrionales</taxon>
        <taxon>Cellvibrionaceae</taxon>
        <taxon>Cellvibrio</taxon>
    </lineage>
</organism>
<sequence>MQENIYASISKLGIATSNIEKSAYQLYVSSVKESGVEKISLVLSKGGKALNTRTISTRQNYRGEGYLLESEFSSSAIINYIFGYTFWVPIFESLFDQSPKSEIFYSALESMLVVENEQILSKEAVAIFVPSSSIDHLSLLEPARSGKQIGCDSEKISLDSIDWSKHVLVVRGNRIPVSVGNTFESIVCANGTIYVISTPSNYENSFEVYEFSSEGVPIAHAKYRIDPVEWKGYPRKPLVYFQKNGDSLSLGVLDINEERTINKLYFYNIKVPSSI</sequence>